<sequence length="214" mass="24350">MAQKEEVLSKVNQICEERNFDLSETFRDKFSEKFAEAYKDAPIEDAGLVAALNISVESSGHARKNAFSEATKGFEAKEAEYKSQIEEWKKKAEKGNGGEEGNQVPPKFELPAEYKEKLDRLEKFELQEKTKSVRNQIYDTAKSKVREDLHESFRNYLGKQNIAIDADVNAEAERLLKDYQDIFRSSIGDITPLSPDGKKTTMEDYLAAIKPVKL</sequence>
<accession>A0A8S5SMN6</accession>
<name>A0A8S5SMN6_9CAUD</name>
<reference evidence="1" key="1">
    <citation type="journal article" date="2021" name="Proc. Natl. Acad. Sci. U.S.A.">
        <title>A Catalog of Tens of Thousands of Viruses from Human Metagenomes Reveals Hidden Associations with Chronic Diseases.</title>
        <authorList>
            <person name="Tisza M.J."/>
            <person name="Buck C.B."/>
        </authorList>
    </citation>
    <scope>NUCLEOTIDE SEQUENCE</scope>
    <source>
        <strain evidence="1">CtPoO4</strain>
    </source>
</reference>
<evidence type="ECO:0000313" key="1">
    <source>
        <dbReference type="EMBL" id="DAF52075.1"/>
    </source>
</evidence>
<proteinExistence type="predicted"/>
<protein>
    <submittedName>
        <fullName evidence="1">Uncharacterized protein</fullName>
    </submittedName>
</protein>
<organism evidence="1">
    <name type="scientific">Myoviridae sp. ctPoO4</name>
    <dbReference type="NCBI Taxonomy" id="2827685"/>
    <lineage>
        <taxon>Viruses</taxon>
        <taxon>Duplodnaviria</taxon>
        <taxon>Heunggongvirae</taxon>
        <taxon>Uroviricota</taxon>
        <taxon>Caudoviricetes</taxon>
    </lineage>
</organism>
<dbReference type="EMBL" id="BK032629">
    <property type="protein sequence ID" value="DAF52075.1"/>
    <property type="molecule type" value="Genomic_DNA"/>
</dbReference>